<gene>
    <name evidence="1" type="ORF">A6R68_05614</name>
</gene>
<proteinExistence type="predicted"/>
<accession>A0A1A6GI07</accession>
<evidence type="ECO:0000313" key="1">
    <source>
        <dbReference type="EMBL" id="OBS65846.1"/>
    </source>
</evidence>
<sequence length="15" mass="1705">MPTGSKKNLTRYPLV</sequence>
<dbReference type="Proteomes" id="UP000092124">
    <property type="component" value="Unassembled WGS sequence"/>
</dbReference>
<name>A0A1A6GI07_NEOLE</name>
<organism evidence="1 2">
    <name type="scientific">Neotoma lepida</name>
    <name type="common">Desert woodrat</name>
    <dbReference type="NCBI Taxonomy" id="56216"/>
    <lineage>
        <taxon>Eukaryota</taxon>
        <taxon>Metazoa</taxon>
        <taxon>Chordata</taxon>
        <taxon>Craniata</taxon>
        <taxon>Vertebrata</taxon>
        <taxon>Euteleostomi</taxon>
        <taxon>Mammalia</taxon>
        <taxon>Eutheria</taxon>
        <taxon>Euarchontoglires</taxon>
        <taxon>Glires</taxon>
        <taxon>Rodentia</taxon>
        <taxon>Myomorpha</taxon>
        <taxon>Muroidea</taxon>
        <taxon>Cricetidae</taxon>
        <taxon>Neotominae</taxon>
        <taxon>Neotoma</taxon>
    </lineage>
</organism>
<evidence type="ECO:0000313" key="2">
    <source>
        <dbReference type="Proteomes" id="UP000092124"/>
    </source>
</evidence>
<comment type="caution">
    <text evidence="1">The sequence shown here is derived from an EMBL/GenBank/DDBJ whole genome shotgun (WGS) entry which is preliminary data.</text>
</comment>
<dbReference type="EMBL" id="LZPO01088441">
    <property type="protein sequence ID" value="OBS65846.1"/>
    <property type="molecule type" value="Genomic_DNA"/>
</dbReference>
<protein>
    <submittedName>
        <fullName evidence="1">Uncharacterized protein</fullName>
    </submittedName>
</protein>
<keyword evidence="2" id="KW-1185">Reference proteome</keyword>
<reference evidence="1 2" key="1">
    <citation type="submission" date="2016-06" db="EMBL/GenBank/DDBJ databases">
        <title>The Draft Genome Sequence and Annotation of the Desert Woodrat Neotoma lepida.</title>
        <authorList>
            <person name="Campbell M."/>
            <person name="Oakeson K.F."/>
            <person name="Yandell M."/>
            <person name="Halpert J.R."/>
            <person name="Dearing D."/>
        </authorList>
    </citation>
    <scope>NUCLEOTIDE SEQUENCE [LARGE SCALE GENOMIC DNA]</scope>
    <source>
        <strain evidence="1">417</strain>
        <tissue evidence="1">Liver</tissue>
    </source>
</reference>